<dbReference type="Proteomes" id="UP000607397">
    <property type="component" value="Unassembled WGS sequence"/>
</dbReference>
<dbReference type="GO" id="GO:0051082">
    <property type="term" value="F:unfolded protein binding"/>
    <property type="evidence" value="ECO:0007669"/>
    <property type="project" value="TreeGrafter"/>
</dbReference>
<reference evidence="3" key="1">
    <citation type="submission" date="2019-12" db="EMBL/GenBank/DDBJ databases">
        <title>High-Quality draft genome sequences of three cyanobacteria isolated from the limestone walls of the Old Cathedral of Coimbra.</title>
        <authorList>
            <person name="Tiago I."/>
            <person name="Soares F."/>
            <person name="Portugal A."/>
        </authorList>
    </citation>
    <scope>NUCLEOTIDE SEQUENCE [LARGE SCALE GENOMIC DNA]</scope>
    <source>
        <strain evidence="3">C</strain>
    </source>
</reference>
<dbReference type="AlphaFoldDB" id="A0A8K2A8S1"/>
<protein>
    <submittedName>
        <fullName evidence="3">CIA30 family protein</fullName>
    </submittedName>
</protein>
<evidence type="ECO:0000313" key="3">
    <source>
        <dbReference type="EMBL" id="NCJ08361.1"/>
    </source>
</evidence>
<sequence>MPESTRSSWDWKRFFQTLSYFEVLPIFSCLRKMLFGTTPPTPPTVAESILFDFRSLANAPSQFWGSLDDVVMGGVSQSNWQQQSDMAVFSGRVSVQNSGGFASVRTRDFNPPLDLSGYTGLELHLQGDGQRYKFLVRDEDRWDSVAYAISFDSVADQWMTVQLPFAQMIPVQRAKTVRDGRQLHLSQIYSLQLMLSKFEYDGALNPLFSPGEFRLAVQTIRVY</sequence>
<comment type="caution">
    <text evidence="3">The sequence shown here is derived from an EMBL/GenBank/DDBJ whole genome shotgun (WGS) entry which is preliminary data.</text>
</comment>
<evidence type="ECO:0000313" key="4">
    <source>
        <dbReference type="Proteomes" id="UP000607397"/>
    </source>
</evidence>
<dbReference type="Gene3D" id="2.60.120.430">
    <property type="entry name" value="Galactose-binding lectin"/>
    <property type="match status" value="1"/>
</dbReference>
<name>A0A8K2A8S1_9CYAN</name>
<dbReference type="GO" id="GO:0010257">
    <property type="term" value="P:NADH dehydrogenase complex assembly"/>
    <property type="evidence" value="ECO:0007669"/>
    <property type="project" value="TreeGrafter"/>
</dbReference>
<dbReference type="InterPro" id="IPR008979">
    <property type="entry name" value="Galactose-bd-like_sf"/>
</dbReference>
<accession>A0A8K2A8S1</accession>
<dbReference type="InterPro" id="IPR039131">
    <property type="entry name" value="NDUFAF1"/>
</dbReference>
<feature type="domain" description="NADH:ubiquinone oxidoreductase intermediate-associated protein 30" evidence="2">
    <location>
        <begin position="51"/>
        <end position="216"/>
    </location>
</feature>
<dbReference type="PANTHER" id="PTHR13194:SF19">
    <property type="entry name" value="NAD(P)-BINDING ROSSMANN-FOLD SUPERFAMILY PROTEIN"/>
    <property type="match status" value="1"/>
</dbReference>
<evidence type="ECO:0000256" key="1">
    <source>
        <dbReference type="ARBA" id="ARBA00007884"/>
    </source>
</evidence>
<proteinExistence type="inferred from homology"/>
<dbReference type="EMBL" id="WVIC01000049">
    <property type="protein sequence ID" value="NCJ08361.1"/>
    <property type="molecule type" value="Genomic_DNA"/>
</dbReference>
<evidence type="ECO:0000259" key="2">
    <source>
        <dbReference type="Pfam" id="PF08547"/>
    </source>
</evidence>
<dbReference type="SUPFAM" id="SSF49785">
    <property type="entry name" value="Galactose-binding domain-like"/>
    <property type="match status" value="1"/>
</dbReference>
<dbReference type="PANTHER" id="PTHR13194">
    <property type="entry name" value="COMPLEX I INTERMEDIATE-ASSOCIATED PROTEIN 30"/>
    <property type="match status" value="1"/>
</dbReference>
<dbReference type="Pfam" id="PF08547">
    <property type="entry name" value="CIA30"/>
    <property type="match status" value="1"/>
</dbReference>
<organism evidence="3 4">
    <name type="scientific">Petrachloros mirabilis ULC683</name>
    <dbReference type="NCBI Taxonomy" id="2781853"/>
    <lineage>
        <taxon>Bacteria</taxon>
        <taxon>Bacillati</taxon>
        <taxon>Cyanobacteriota</taxon>
        <taxon>Cyanophyceae</taxon>
        <taxon>Synechococcales</taxon>
        <taxon>Petrachlorosaceae</taxon>
        <taxon>Petrachloros</taxon>
        <taxon>Petrachloros mirabilis</taxon>
    </lineage>
</organism>
<keyword evidence="4" id="KW-1185">Reference proteome</keyword>
<gene>
    <name evidence="3" type="ORF">GS597_17980</name>
</gene>
<comment type="similarity">
    <text evidence="1">Belongs to the CIA30 family.</text>
</comment>
<dbReference type="InterPro" id="IPR013857">
    <property type="entry name" value="NADH-UbQ_OxRdtase-assoc_prot30"/>
</dbReference>